<keyword evidence="6" id="KW-1185">Reference proteome</keyword>
<dbReference type="PANTHER" id="PTHR46733">
    <property type="entry name" value="26.5 KDA HEAT SHOCK PROTEIN, MITOCHONDRIAL"/>
    <property type="match status" value="1"/>
</dbReference>
<accession>L9Z2J0</accession>
<proteinExistence type="inferred from homology"/>
<dbReference type="GO" id="GO:0009408">
    <property type="term" value="P:response to heat"/>
    <property type="evidence" value="ECO:0007669"/>
    <property type="project" value="InterPro"/>
</dbReference>
<feature type="domain" description="SHSP" evidence="4">
    <location>
        <begin position="48"/>
        <end position="161"/>
    </location>
</feature>
<dbReference type="Pfam" id="PF00011">
    <property type="entry name" value="HSP20"/>
    <property type="match status" value="1"/>
</dbReference>
<comment type="similarity">
    <text evidence="2 3">Belongs to the small heat shock protein (HSP20) family.</text>
</comment>
<dbReference type="CDD" id="cd06464">
    <property type="entry name" value="ACD_sHsps-like"/>
    <property type="match status" value="1"/>
</dbReference>
<sequence length="165" mass="17905">MPAVARLEGARWRTVSLPAGRSSDRRIAATAAFFVSAFEPVSMSALRDALRDLSDDVFFDLLESEEAYLLVLDVPGVSAESLEVAIEDGRISIDAQREKDPAGDYRYLEENRSLFLEVDLPLPDDASDAGGEATVDRGVLELTLPKRGTGEETTIDVVDEDAQTG</sequence>
<evidence type="ECO:0000259" key="4">
    <source>
        <dbReference type="PROSITE" id="PS01031"/>
    </source>
</evidence>
<keyword evidence="1 5" id="KW-0346">Stress response</keyword>
<evidence type="ECO:0000256" key="2">
    <source>
        <dbReference type="PROSITE-ProRule" id="PRU00285"/>
    </source>
</evidence>
<evidence type="ECO:0000313" key="5">
    <source>
        <dbReference type="EMBL" id="ELY79383.1"/>
    </source>
</evidence>
<dbReference type="EMBL" id="AOIE01000023">
    <property type="protein sequence ID" value="ELY79383.1"/>
    <property type="molecule type" value="Genomic_DNA"/>
</dbReference>
<name>L9Z2J0_NATP1</name>
<dbReference type="PATRIC" id="fig|797303.5.peg.923"/>
<evidence type="ECO:0000256" key="3">
    <source>
        <dbReference type="RuleBase" id="RU003616"/>
    </source>
</evidence>
<dbReference type="InterPro" id="IPR008978">
    <property type="entry name" value="HSP20-like_chaperone"/>
</dbReference>
<evidence type="ECO:0000313" key="6">
    <source>
        <dbReference type="Proteomes" id="UP000011593"/>
    </source>
</evidence>
<dbReference type="SUPFAM" id="SSF49764">
    <property type="entry name" value="HSP20-like chaperones"/>
    <property type="match status" value="1"/>
</dbReference>
<evidence type="ECO:0000256" key="1">
    <source>
        <dbReference type="ARBA" id="ARBA00023016"/>
    </source>
</evidence>
<dbReference type="AlphaFoldDB" id="L9Z2J0"/>
<comment type="caution">
    <text evidence="5">The sequence shown here is derived from an EMBL/GenBank/DDBJ whole genome shotgun (WGS) entry which is preliminary data.</text>
</comment>
<dbReference type="Gene3D" id="2.60.40.790">
    <property type="match status" value="1"/>
</dbReference>
<dbReference type="PROSITE" id="PS01031">
    <property type="entry name" value="SHSP"/>
    <property type="match status" value="1"/>
</dbReference>
<gene>
    <name evidence="5" type="ORF">C488_04507</name>
</gene>
<protein>
    <submittedName>
        <fullName evidence="5">Heat shock protein Hsp20</fullName>
    </submittedName>
</protein>
<dbReference type="Proteomes" id="UP000011593">
    <property type="component" value="Unassembled WGS sequence"/>
</dbReference>
<dbReference type="PANTHER" id="PTHR46733:SF3">
    <property type="entry name" value="26.5 KDA HEAT SHOCK PROTEIN, MITOCHONDRIAL"/>
    <property type="match status" value="1"/>
</dbReference>
<organism evidence="5 6">
    <name type="scientific">Natrinema pellirubrum (strain DSM 15624 / CIP 106293 / JCM 10476 / NCIMB 786 / 157)</name>
    <dbReference type="NCBI Taxonomy" id="797303"/>
    <lineage>
        <taxon>Archaea</taxon>
        <taxon>Methanobacteriati</taxon>
        <taxon>Methanobacteriota</taxon>
        <taxon>Stenosarchaea group</taxon>
        <taxon>Halobacteria</taxon>
        <taxon>Halobacteriales</taxon>
        <taxon>Natrialbaceae</taxon>
        <taxon>Natrinema</taxon>
    </lineage>
</organism>
<dbReference type="InterPro" id="IPR044587">
    <property type="entry name" value="HSP21-like"/>
</dbReference>
<reference evidence="5 6" key="1">
    <citation type="journal article" date="2014" name="PLoS Genet.">
        <title>Phylogenetically driven sequencing of extremely halophilic archaea reveals strategies for static and dynamic osmo-response.</title>
        <authorList>
            <person name="Becker E.A."/>
            <person name="Seitzer P.M."/>
            <person name="Tritt A."/>
            <person name="Larsen D."/>
            <person name="Krusor M."/>
            <person name="Yao A.I."/>
            <person name="Wu D."/>
            <person name="Madern D."/>
            <person name="Eisen J.A."/>
            <person name="Darling A.E."/>
            <person name="Facciotti M.T."/>
        </authorList>
    </citation>
    <scope>NUCLEOTIDE SEQUENCE [LARGE SCALE GENOMIC DNA]</scope>
    <source>
        <strain evidence="5 6">DSM 15624</strain>
    </source>
</reference>
<dbReference type="InterPro" id="IPR002068">
    <property type="entry name" value="A-crystallin/Hsp20_dom"/>
</dbReference>